<dbReference type="STRING" id="1316194.A0A1Q5URA7"/>
<dbReference type="AlphaFoldDB" id="A0A1Q5URA7"/>
<evidence type="ECO:0000313" key="2">
    <source>
        <dbReference type="Proteomes" id="UP000186955"/>
    </source>
</evidence>
<accession>A0A1Q5URA7</accession>
<sequence length="110" mass="11719">MDVVGSAAAIIQLAGVGLTLAKTLYNLYDKGPAGNEQLNDLSSYVHITATVLEEIGKVFEEESKSTKPLISNNAITTATEIVTRCSGTFNTLQEMANNAQKNTMGLLMLP</sequence>
<dbReference type="GO" id="GO:0006355">
    <property type="term" value="P:regulation of DNA-templated transcription"/>
    <property type="evidence" value="ECO:0007669"/>
    <property type="project" value="InterPro"/>
</dbReference>
<protein>
    <recommendedName>
        <fullName evidence="3">Fungal N-terminal domain-containing protein</fullName>
    </recommendedName>
</protein>
<organism evidence="1 2">
    <name type="scientific">Penicillium subrubescens</name>
    <dbReference type="NCBI Taxonomy" id="1316194"/>
    <lineage>
        <taxon>Eukaryota</taxon>
        <taxon>Fungi</taxon>
        <taxon>Dikarya</taxon>
        <taxon>Ascomycota</taxon>
        <taxon>Pezizomycotina</taxon>
        <taxon>Eurotiomycetes</taxon>
        <taxon>Eurotiomycetidae</taxon>
        <taxon>Eurotiales</taxon>
        <taxon>Aspergillaceae</taxon>
        <taxon>Penicillium</taxon>
    </lineage>
</organism>
<keyword evidence="2" id="KW-1185">Reference proteome</keyword>
<dbReference type="InterPro" id="IPR039327">
    <property type="entry name" value="CON7-like"/>
</dbReference>
<evidence type="ECO:0008006" key="3">
    <source>
        <dbReference type="Google" id="ProtNLM"/>
    </source>
</evidence>
<evidence type="ECO:0000313" key="1">
    <source>
        <dbReference type="EMBL" id="OKP15003.1"/>
    </source>
</evidence>
<reference evidence="1 2" key="1">
    <citation type="submission" date="2016-10" db="EMBL/GenBank/DDBJ databases">
        <title>Genome sequence of the ascomycete fungus Penicillium subrubescens.</title>
        <authorList>
            <person name="De Vries R.P."/>
            <person name="Peng M."/>
            <person name="Dilokpimol A."/>
            <person name="Hilden K."/>
            <person name="Makela M.R."/>
            <person name="Grigoriev I."/>
            <person name="Riley R."/>
            <person name="Granchi Z."/>
        </authorList>
    </citation>
    <scope>NUCLEOTIDE SEQUENCE [LARGE SCALE GENOMIC DNA]</scope>
    <source>
        <strain evidence="1 2">CBS 132785</strain>
    </source>
</reference>
<dbReference type="PANTHER" id="PTHR36167">
    <property type="entry name" value="C2H2 FINGER DOMAIN TRANSCRIPTION FACTOR (EUROFUNG)-RELATED"/>
    <property type="match status" value="1"/>
</dbReference>
<comment type="caution">
    <text evidence="1">The sequence shown here is derived from an EMBL/GenBank/DDBJ whole genome shotgun (WGS) entry which is preliminary data.</text>
</comment>
<proteinExistence type="predicted"/>
<dbReference type="EMBL" id="MNBE01000030">
    <property type="protein sequence ID" value="OKP15003.1"/>
    <property type="molecule type" value="Genomic_DNA"/>
</dbReference>
<dbReference type="PANTHER" id="PTHR36167:SF4">
    <property type="entry name" value="FUNGAL N-TERMINAL DOMAIN-CONTAINING PROTEIN"/>
    <property type="match status" value="1"/>
</dbReference>
<gene>
    <name evidence="1" type="ORF">PENSUB_3398</name>
</gene>
<dbReference type="Proteomes" id="UP000186955">
    <property type="component" value="Unassembled WGS sequence"/>
</dbReference>
<name>A0A1Q5URA7_9EURO</name>